<sequence>MASQSINSQNVVNVEYCGWRIKARWFYSFWGASEGWVCYVGEGSAQPKLNIGRFSNSQVAVERGKDYVDRANEKARKAAAK</sequence>
<evidence type="ECO:0008006" key="3">
    <source>
        <dbReference type="Google" id="ProtNLM"/>
    </source>
</evidence>
<keyword evidence="2" id="KW-1185">Reference proteome</keyword>
<dbReference type="KEGG" id="hcz:G9Q37_00890"/>
<evidence type="ECO:0000313" key="2">
    <source>
        <dbReference type="Proteomes" id="UP000503162"/>
    </source>
</evidence>
<dbReference type="AlphaFoldDB" id="A0A6G8ICM6"/>
<dbReference type="EMBL" id="CP049989">
    <property type="protein sequence ID" value="QIM50786.1"/>
    <property type="molecule type" value="Genomic_DNA"/>
</dbReference>
<evidence type="ECO:0000313" key="1">
    <source>
        <dbReference type="EMBL" id="QIM50786.1"/>
    </source>
</evidence>
<dbReference type="Proteomes" id="UP000503162">
    <property type="component" value="Chromosome"/>
</dbReference>
<dbReference type="RefSeq" id="WP_166223204.1">
    <property type="nucleotide sequence ID" value="NZ_CP049989.1"/>
</dbReference>
<name>A0A6G8ICM6_9BURK</name>
<reference evidence="1 2" key="1">
    <citation type="submission" date="2020-03" db="EMBL/GenBank/DDBJ databases">
        <title>Hydrogenophaga sp. nov. isolated from cyanobacterial mat.</title>
        <authorList>
            <person name="Thorat V."/>
            <person name="Kirdat K."/>
            <person name="Tiwarekar B."/>
            <person name="Costa E.D."/>
            <person name="Yadav A."/>
        </authorList>
    </citation>
    <scope>NUCLEOTIDE SEQUENCE [LARGE SCALE GENOMIC DNA]</scope>
    <source>
        <strain evidence="1 2">BA0156</strain>
    </source>
</reference>
<organism evidence="1 2">
    <name type="scientific">Hydrogenophaga crocea</name>
    <dbReference type="NCBI Taxonomy" id="2716225"/>
    <lineage>
        <taxon>Bacteria</taxon>
        <taxon>Pseudomonadati</taxon>
        <taxon>Pseudomonadota</taxon>
        <taxon>Betaproteobacteria</taxon>
        <taxon>Burkholderiales</taxon>
        <taxon>Comamonadaceae</taxon>
        <taxon>Hydrogenophaga</taxon>
    </lineage>
</organism>
<proteinExistence type="predicted"/>
<accession>A0A6G8ICM6</accession>
<protein>
    <recommendedName>
        <fullName evidence="3">AP2/ERF domain-containing protein</fullName>
    </recommendedName>
</protein>
<gene>
    <name evidence="1" type="ORF">G9Q37_00890</name>
</gene>